<dbReference type="GO" id="GO:0000150">
    <property type="term" value="F:DNA strand exchange activity"/>
    <property type="evidence" value="ECO:0007669"/>
    <property type="project" value="TreeGrafter"/>
</dbReference>
<dbReference type="GO" id="GO:0140664">
    <property type="term" value="F:ATP-dependent DNA damage sensor activity"/>
    <property type="evidence" value="ECO:0007669"/>
    <property type="project" value="InterPro"/>
</dbReference>
<feature type="region of interest" description="Disordered" evidence="3">
    <location>
        <begin position="37"/>
        <end position="59"/>
    </location>
</feature>
<dbReference type="RefSeq" id="XP_044551449.1">
    <property type="nucleotide sequence ID" value="XM_044691134.1"/>
</dbReference>
<dbReference type="EMBL" id="PYSW02000013">
    <property type="protein sequence ID" value="KAG2387457.1"/>
    <property type="molecule type" value="Genomic_DNA"/>
</dbReference>
<evidence type="ECO:0000256" key="2">
    <source>
        <dbReference type="ARBA" id="ARBA00022840"/>
    </source>
</evidence>
<evidence type="ECO:0000313" key="5">
    <source>
        <dbReference type="EMBL" id="KAG2387457.1"/>
    </source>
</evidence>
<dbReference type="Pfam" id="PF08423">
    <property type="entry name" value="Rad51"/>
    <property type="match status" value="1"/>
</dbReference>
<dbReference type="GO" id="GO:0005524">
    <property type="term" value="F:ATP binding"/>
    <property type="evidence" value="ECO:0007669"/>
    <property type="project" value="UniProtKB-KW"/>
</dbReference>
<dbReference type="AlphaFoldDB" id="A0AA88GRC7"/>
<feature type="region of interest" description="Disordered" evidence="3">
    <location>
        <begin position="1"/>
        <end position="22"/>
    </location>
</feature>
<dbReference type="InterPro" id="IPR020588">
    <property type="entry name" value="RecA_ATP-bd"/>
</dbReference>
<dbReference type="InterPro" id="IPR003593">
    <property type="entry name" value="AAA+_ATPase"/>
</dbReference>
<proteinExistence type="predicted"/>
<name>A0AA88GRC7_NAELO</name>
<organism evidence="5 6">
    <name type="scientific">Naegleria lovaniensis</name>
    <name type="common">Amoeba</name>
    <dbReference type="NCBI Taxonomy" id="51637"/>
    <lineage>
        <taxon>Eukaryota</taxon>
        <taxon>Discoba</taxon>
        <taxon>Heterolobosea</taxon>
        <taxon>Tetramitia</taxon>
        <taxon>Eutetramitia</taxon>
        <taxon>Vahlkampfiidae</taxon>
        <taxon>Naegleria</taxon>
    </lineage>
</organism>
<dbReference type="GO" id="GO:0006312">
    <property type="term" value="P:mitotic recombination"/>
    <property type="evidence" value="ECO:0007669"/>
    <property type="project" value="TreeGrafter"/>
</dbReference>
<dbReference type="PROSITE" id="PS50162">
    <property type="entry name" value="RECA_2"/>
    <property type="match status" value="1"/>
</dbReference>
<keyword evidence="1" id="KW-0547">Nucleotide-binding</keyword>
<gene>
    <name evidence="5" type="ORF">C9374_001789</name>
</gene>
<dbReference type="SMART" id="SM00382">
    <property type="entry name" value="AAA"/>
    <property type="match status" value="1"/>
</dbReference>
<evidence type="ECO:0000313" key="6">
    <source>
        <dbReference type="Proteomes" id="UP000816034"/>
    </source>
</evidence>
<dbReference type="InterPro" id="IPR013632">
    <property type="entry name" value="Rad51_C"/>
</dbReference>
<dbReference type="GeneID" id="68094245"/>
<keyword evidence="6" id="KW-1185">Reference proteome</keyword>
<dbReference type="PANTHER" id="PTHR22942:SF30">
    <property type="entry name" value="MEIOTIC RECOMBINATION PROTEIN DMC1_LIM15 HOMOLOG"/>
    <property type="match status" value="1"/>
</dbReference>
<sequence length="556" mass="63431">MISLKRKLTTEESEENDHQQEIVLLDDDEQVDLSHLEDDLQTQSSCSSSPLNHQNHDEKNLESFHNVQEEEYYFELDEPTSIPNHQEPNTTNIHLSVPTIPEELNVQQEEENDIDIEAIQELLSEEENTQQHQVPPFVLLNSDTSTLESSSIAESLENDSVNERRHFSNNNNHQTELLFAPSNESFDSSSTMTSSAEQLSSIHTHHLEMMPVESILTKISSNQERVYRATHIVQLLKNQLGIQTVQALLLAQRRLILSIKEISNQDYETIICAAQSLDPTCTPFGFTTASQYHHQMVSKRYHVKTGSNDLDELLGGGVESSAVTEFFGESASGKTQLCHTLAVTAQIPYQADSQMGKVIYIDTSGSFRPERLDSISSRFKLDPNHILDNISYSRVYHCDQQTKNVNEMRKLLNMHQQQQQQNPFRLIIIDSATGLFRTEFKNKDEICERQNKLGQYLESLNKLSEDFNIPIVITNQVMDVFEKPSPFNSPSSSPKVKPVGGHVLAHTVTTRVQFFKEPQQKRRAKIFKSSNRPELSCYFGIYGDGIDNYRNIYDSY</sequence>
<evidence type="ECO:0000256" key="1">
    <source>
        <dbReference type="ARBA" id="ARBA00022741"/>
    </source>
</evidence>
<dbReference type="GO" id="GO:0000730">
    <property type="term" value="P:DNA recombinase assembly"/>
    <property type="evidence" value="ECO:0007669"/>
    <property type="project" value="TreeGrafter"/>
</dbReference>
<dbReference type="GO" id="GO:0003697">
    <property type="term" value="F:single-stranded DNA binding"/>
    <property type="evidence" value="ECO:0007669"/>
    <property type="project" value="TreeGrafter"/>
</dbReference>
<protein>
    <recommendedName>
        <fullName evidence="4">RecA family profile 1 domain-containing protein</fullName>
    </recommendedName>
</protein>
<feature type="compositionally biased region" description="Polar residues" evidence="3">
    <location>
        <begin position="41"/>
        <end position="53"/>
    </location>
</feature>
<dbReference type="GO" id="GO:0003690">
    <property type="term" value="F:double-stranded DNA binding"/>
    <property type="evidence" value="ECO:0007669"/>
    <property type="project" value="TreeGrafter"/>
</dbReference>
<dbReference type="Gene3D" id="3.40.50.300">
    <property type="entry name" value="P-loop containing nucleotide triphosphate hydrolases"/>
    <property type="match status" value="1"/>
</dbReference>
<keyword evidence="2" id="KW-0067">ATP-binding</keyword>
<dbReference type="Proteomes" id="UP000816034">
    <property type="component" value="Unassembled WGS sequence"/>
</dbReference>
<dbReference type="GO" id="GO:0042148">
    <property type="term" value="P:DNA strand invasion"/>
    <property type="evidence" value="ECO:0007669"/>
    <property type="project" value="TreeGrafter"/>
</dbReference>
<evidence type="ECO:0000256" key="3">
    <source>
        <dbReference type="SAM" id="MobiDB-lite"/>
    </source>
</evidence>
<dbReference type="SUPFAM" id="SSF52540">
    <property type="entry name" value="P-loop containing nucleoside triphosphate hydrolases"/>
    <property type="match status" value="1"/>
</dbReference>
<dbReference type="InterPro" id="IPR027417">
    <property type="entry name" value="P-loop_NTPase"/>
</dbReference>
<reference evidence="5 6" key="1">
    <citation type="journal article" date="2018" name="BMC Genomics">
        <title>The genome of Naegleria lovaniensis, the basis for a comparative approach to unravel pathogenicity factors of the human pathogenic amoeba N. fowleri.</title>
        <authorList>
            <person name="Liechti N."/>
            <person name="Schurch N."/>
            <person name="Bruggmann R."/>
            <person name="Wittwer M."/>
        </authorList>
    </citation>
    <scope>NUCLEOTIDE SEQUENCE [LARGE SCALE GENOMIC DNA]</scope>
    <source>
        <strain evidence="5 6">ATCC 30569</strain>
    </source>
</reference>
<accession>A0AA88GRC7</accession>
<comment type="caution">
    <text evidence="5">The sequence shown here is derived from an EMBL/GenBank/DDBJ whole genome shotgun (WGS) entry which is preliminary data.</text>
</comment>
<dbReference type="Gene3D" id="1.10.150.20">
    <property type="entry name" value="5' to 3' exonuclease, C-terminal subdomain"/>
    <property type="match status" value="1"/>
</dbReference>
<dbReference type="PANTHER" id="PTHR22942">
    <property type="entry name" value="RECA/RAD51/RADA DNA STRAND-PAIRING FAMILY MEMBER"/>
    <property type="match status" value="1"/>
</dbReference>
<evidence type="ECO:0000259" key="4">
    <source>
        <dbReference type="PROSITE" id="PS50162"/>
    </source>
</evidence>
<feature type="domain" description="RecA family profile 1" evidence="4">
    <location>
        <begin position="299"/>
        <end position="477"/>
    </location>
</feature>